<dbReference type="STRING" id="980251.GCA_001642875_02143"/>
<evidence type="ECO:0000256" key="1">
    <source>
        <dbReference type="SAM" id="Phobius"/>
    </source>
</evidence>
<dbReference type="Proteomes" id="UP000322214">
    <property type="component" value="Chromosome"/>
</dbReference>
<feature type="transmembrane region" description="Helical" evidence="1">
    <location>
        <begin position="147"/>
        <end position="171"/>
    </location>
</feature>
<feature type="transmembrane region" description="Helical" evidence="1">
    <location>
        <begin position="55"/>
        <end position="74"/>
    </location>
</feature>
<accession>A0A5B9PC50</accession>
<reference evidence="2 3" key="1">
    <citation type="submission" date="2019-08" db="EMBL/GenBank/DDBJ databases">
        <title>Deep-cultivation of Planctomycetes and their phenomic and genomic characterization uncovers novel biology.</title>
        <authorList>
            <person name="Wiegand S."/>
            <person name="Jogler M."/>
            <person name="Boedeker C."/>
            <person name="Pinto D."/>
            <person name="Vollmers J."/>
            <person name="Rivas-Marin E."/>
            <person name="Kohn T."/>
            <person name="Peeters S.H."/>
            <person name="Heuer A."/>
            <person name="Rast P."/>
            <person name="Oberbeckmann S."/>
            <person name="Bunk B."/>
            <person name="Jeske O."/>
            <person name="Meyerdierks A."/>
            <person name="Storesund J.E."/>
            <person name="Kallscheuer N."/>
            <person name="Luecker S."/>
            <person name="Lage O.M."/>
            <person name="Pohl T."/>
            <person name="Merkel B.J."/>
            <person name="Hornburger P."/>
            <person name="Mueller R.-W."/>
            <person name="Bruemmer F."/>
            <person name="Labrenz M."/>
            <person name="Spormann A.M."/>
            <person name="Op den Camp H."/>
            <person name="Overmann J."/>
            <person name="Amann R."/>
            <person name="Jetten M.S.M."/>
            <person name="Mascher T."/>
            <person name="Medema M.H."/>
            <person name="Devos D.P."/>
            <person name="Kaster A.-K."/>
            <person name="Ovreas L."/>
            <person name="Rohde M."/>
            <person name="Galperin M.Y."/>
            <person name="Jogler C."/>
        </authorList>
    </citation>
    <scope>NUCLEOTIDE SEQUENCE [LARGE SCALE GENOMIC DNA]</scope>
    <source>
        <strain evidence="2 3">FC18</strain>
    </source>
</reference>
<dbReference type="AlphaFoldDB" id="A0A5B9PC50"/>
<feature type="transmembrane region" description="Helical" evidence="1">
    <location>
        <begin position="118"/>
        <end position="135"/>
    </location>
</feature>
<dbReference type="EMBL" id="CP042912">
    <property type="protein sequence ID" value="QEG22630.1"/>
    <property type="molecule type" value="Genomic_DNA"/>
</dbReference>
<feature type="transmembrane region" description="Helical" evidence="1">
    <location>
        <begin position="191"/>
        <end position="211"/>
    </location>
</feature>
<gene>
    <name evidence="2" type="ORF">MFFC18_25130</name>
</gene>
<sequence>MSGRSGGYSGMANSGMLETVDNFFIATIGRSLTELHRNLKHTDHMVLSYLGIRRAVGSLGLALPVVLAAGGFLLFGTPIQENISSYYHTPLRDVFVGVMCAIGLFLYCYRGSSRFENWTGNLGCIAAVGVAFFPLDAGSDPLRQTSIAGYLHSLCGGAFFLTLAVFSVYYFPLNEPEDDAPDFLLEKSTSYRLSGITILASVLVMGVYLFLLPQATKDLLDKYCFLFWMESIAVWSFAVAWLVKGRAIALLTEGVEKVRELRHRERKKLN</sequence>
<name>A0A5B9PC50_9BACT</name>
<feature type="transmembrane region" description="Helical" evidence="1">
    <location>
        <begin position="223"/>
        <end position="243"/>
    </location>
</feature>
<evidence type="ECO:0008006" key="4">
    <source>
        <dbReference type="Google" id="ProtNLM"/>
    </source>
</evidence>
<keyword evidence="1" id="KW-1133">Transmembrane helix</keyword>
<proteinExistence type="predicted"/>
<protein>
    <recommendedName>
        <fullName evidence="4">DUF998 domain-containing protein</fullName>
    </recommendedName>
</protein>
<feature type="transmembrane region" description="Helical" evidence="1">
    <location>
        <begin position="94"/>
        <end position="112"/>
    </location>
</feature>
<organism evidence="2 3">
    <name type="scientific">Mariniblastus fucicola</name>
    <dbReference type="NCBI Taxonomy" id="980251"/>
    <lineage>
        <taxon>Bacteria</taxon>
        <taxon>Pseudomonadati</taxon>
        <taxon>Planctomycetota</taxon>
        <taxon>Planctomycetia</taxon>
        <taxon>Pirellulales</taxon>
        <taxon>Pirellulaceae</taxon>
        <taxon>Mariniblastus</taxon>
    </lineage>
</organism>
<evidence type="ECO:0000313" key="3">
    <source>
        <dbReference type="Proteomes" id="UP000322214"/>
    </source>
</evidence>
<keyword evidence="1" id="KW-0812">Transmembrane</keyword>
<dbReference type="KEGG" id="mff:MFFC18_25130"/>
<keyword evidence="3" id="KW-1185">Reference proteome</keyword>
<evidence type="ECO:0000313" key="2">
    <source>
        <dbReference type="EMBL" id="QEG22630.1"/>
    </source>
</evidence>
<keyword evidence="1" id="KW-0472">Membrane</keyword>